<dbReference type="PANTHER" id="PTHR33452:SF1">
    <property type="entry name" value="INNER MEMBRANE PROTEIN YPHA-RELATED"/>
    <property type="match status" value="1"/>
</dbReference>
<evidence type="ECO:0000256" key="6">
    <source>
        <dbReference type="ARBA" id="ARBA00023136"/>
    </source>
</evidence>
<keyword evidence="3" id="KW-1003">Cell membrane</keyword>
<sequence>MKALLLPLRFYYHRLAPGLDRVPFDPVALLMRVVLGSVFFGSALTKVEGFALSQSTFFLFEHEYALPLLPPVLAAYLATLAEFGLSLLLWAGLATRLAATGLLVMTLVIQTFVYPDAWVTHGLWAASLLTLVLRGPGALSLDRLLAGWLDRHAPGAKPTRPHPRG</sequence>
<dbReference type="Proteomes" id="UP000219993">
    <property type="component" value="Chromosome"/>
</dbReference>
<feature type="transmembrane region" description="Helical" evidence="7">
    <location>
        <begin position="97"/>
        <end position="115"/>
    </location>
</feature>
<evidence type="ECO:0000256" key="5">
    <source>
        <dbReference type="ARBA" id="ARBA00022989"/>
    </source>
</evidence>
<evidence type="ECO:0000313" key="8">
    <source>
        <dbReference type="EMBL" id="ATJ83910.1"/>
    </source>
</evidence>
<dbReference type="InterPro" id="IPR051907">
    <property type="entry name" value="DoxX-like_oxidoreductase"/>
</dbReference>
<evidence type="ECO:0000256" key="1">
    <source>
        <dbReference type="ARBA" id="ARBA00004651"/>
    </source>
</evidence>
<keyword evidence="9" id="KW-1185">Reference proteome</keyword>
<keyword evidence="4 7" id="KW-0812">Transmembrane</keyword>
<gene>
    <name evidence="8" type="ORF">BEI_2923</name>
</gene>
<protein>
    <submittedName>
        <fullName evidence="8">INTEGRAL MEMBRANE PROTEIN (Rhomboid family)</fullName>
    </submittedName>
</protein>
<evidence type="ECO:0000313" key="9">
    <source>
        <dbReference type="Proteomes" id="UP000219993"/>
    </source>
</evidence>
<dbReference type="PANTHER" id="PTHR33452">
    <property type="entry name" value="OXIDOREDUCTASE CATD-RELATED"/>
    <property type="match status" value="1"/>
</dbReference>
<comment type="similarity">
    <text evidence="2">Belongs to the DoxX family.</text>
</comment>
<dbReference type="InterPro" id="IPR032808">
    <property type="entry name" value="DoxX"/>
</dbReference>
<reference evidence="8 9" key="1">
    <citation type="journal article" date="2017" name="Sci. Rep.">
        <title>Revealing the Saline Adaptation Strategies of the Halophilic Bacterium Halomonas beimenensis through High-throughput Omics and Transposon Mutagenesis Approaches.</title>
        <authorList>
            <person name="Chen Y.H."/>
            <person name="Lin S.S."/>
            <person name="Shyu Y.T."/>
        </authorList>
    </citation>
    <scope>NUCLEOTIDE SEQUENCE [LARGE SCALE GENOMIC DNA]</scope>
    <source>
        <strain evidence="8 9">NTU-111</strain>
    </source>
</reference>
<dbReference type="RefSeq" id="WP_097790172.1">
    <property type="nucleotide sequence ID" value="NZ_BAAADT010000066.1"/>
</dbReference>
<dbReference type="KEGG" id="hbe:BEI_2923"/>
<dbReference type="Pfam" id="PF07681">
    <property type="entry name" value="DoxX"/>
    <property type="match status" value="1"/>
</dbReference>
<dbReference type="AlphaFoldDB" id="A0A291PAI4"/>
<evidence type="ECO:0000256" key="7">
    <source>
        <dbReference type="SAM" id="Phobius"/>
    </source>
</evidence>
<name>A0A291PAI4_9GAMM</name>
<keyword evidence="5 7" id="KW-1133">Transmembrane helix</keyword>
<organism evidence="8 9">
    <name type="scientific">Halomonas beimenensis</name>
    <dbReference type="NCBI Taxonomy" id="475662"/>
    <lineage>
        <taxon>Bacteria</taxon>
        <taxon>Pseudomonadati</taxon>
        <taxon>Pseudomonadota</taxon>
        <taxon>Gammaproteobacteria</taxon>
        <taxon>Oceanospirillales</taxon>
        <taxon>Halomonadaceae</taxon>
        <taxon>Halomonas</taxon>
    </lineage>
</organism>
<evidence type="ECO:0000256" key="2">
    <source>
        <dbReference type="ARBA" id="ARBA00006679"/>
    </source>
</evidence>
<proteinExistence type="inferred from homology"/>
<accession>A0A291PAI4</accession>
<comment type="subcellular location">
    <subcellularLocation>
        <location evidence="1">Cell membrane</location>
        <topology evidence="1">Multi-pass membrane protein</topology>
    </subcellularLocation>
</comment>
<feature type="transmembrane region" description="Helical" evidence="7">
    <location>
        <begin position="64"/>
        <end position="90"/>
    </location>
</feature>
<dbReference type="OrthoDB" id="121744at2"/>
<keyword evidence="6 7" id="KW-0472">Membrane</keyword>
<evidence type="ECO:0000256" key="3">
    <source>
        <dbReference type="ARBA" id="ARBA00022475"/>
    </source>
</evidence>
<dbReference type="GO" id="GO:0005886">
    <property type="term" value="C:plasma membrane"/>
    <property type="evidence" value="ECO:0007669"/>
    <property type="project" value="UniProtKB-SubCell"/>
</dbReference>
<evidence type="ECO:0000256" key="4">
    <source>
        <dbReference type="ARBA" id="ARBA00022692"/>
    </source>
</evidence>
<dbReference type="EMBL" id="CP021435">
    <property type="protein sequence ID" value="ATJ83910.1"/>
    <property type="molecule type" value="Genomic_DNA"/>
</dbReference>